<keyword evidence="4" id="KW-1133">Transmembrane helix</keyword>
<organism evidence="6 7">
    <name type="scientific">Erysipelothrix larvae</name>
    <dbReference type="NCBI Taxonomy" id="1514105"/>
    <lineage>
        <taxon>Bacteria</taxon>
        <taxon>Bacillati</taxon>
        <taxon>Bacillota</taxon>
        <taxon>Erysipelotrichia</taxon>
        <taxon>Erysipelotrichales</taxon>
        <taxon>Erysipelotrichaceae</taxon>
        <taxon>Erysipelothrix</taxon>
    </lineage>
</organism>
<dbReference type="InterPro" id="IPR016071">
    <property type="entry name" value="Staphylococal_nuclease_OB-fold"/>
</dbReference>
<dbReference type="Gene3D" id="2.40.50.90">
    <property type="match status" value="1"/>
</dbReference>
<keyword evidence="4" id="KW-0812">Transmembrane</keyword>
<dbReference type="EMBL" id="CP013213">
    <property type="protein sequence ID" value="AMC92952.1"/>
    <property type="molecule type" value="Genomic_DNA"/>
</dbReference>
<dbReference type="InterPro" id="IPR035437">
    <property type="entry name" value="SNase_OB-fold_sf"/>
</dbReference>
<evidence type="ECO:0000256" key="2">
    <source>
        <dbReference type="ARBA" id="ARBA00022759"/>
    </source>
</evidence>
<dbReference type="PANTHER" id="PTHR12302">
    <property type="entry name" value="EBNA2 BINDING PROTEIN P100"/>
    <property type="match status" value="1"/>
</dbReference>
<dbReference type="Proteomes" id="UP000063781">
    <property type="component" value="Chromosome"/>
</dbReference>
<dbReference type="KEGG" id="erl:AOC36_02810"/>
<evidence type="ECO:0000256" key="4">
    <source>
        <dbReference type="SAM" id="Phobius"/>
    </source>
</evidence>
<gene>
    <name evidence="6" type="ORF">AOC36_02810</name>
</gene>
<keyword evidence="4" id="KW-0472">Membrane</keyword>
<dbReference type="GO" id="GO:0016787">
    <property type="term" value="F:hydrolase activity"/>
    <property type="evidence" value="ECO:0007669"/>
    <property type="project" value="UniProtKB-KW"/>
</dbReference>
<dbReference type="OrthoDB" id="4376109at2"/>
<evidence type="ECO:0000313" key="6">
    <source>
        <dbReference type="EMBL" id="AMC92952.1"/>
    </source>
</evidence>
<proteinExistence type="predicted"/>
<keyword evidence="7" id="KW-1185">Reference proteome</keyword>
<evidence type="ECO:0000256" key="1">
    <source>
        <dbReference type="ARBA" id="ARBA00022722"/>
    </source>
</evidence>
<dbReference type="Pfam" id="PF00565">
    <property type="entry name" value="SNase"/>
    <property type="match status" value="1"/>
</dbReference>
<protein>
    <recommendedName>
        <fullName evidence="5">TNase-like domain-containing protein</fullName>
    </recommendedName>
</protein>
<keyword evidence="3" id="KW-0378">Hydrolase</keyword>
<keyword evidence="2" id="KW-0255">Endonuclease</keyword>
<feature type="domain" description="TNase-like" evidence="5">
    <location>
        <begin position="46"/>
        <end position="175"/>
    </location>
</feature>
<name>A0A0X8GYW1_9FIRM</name>
<dbReference type="RefSeq" id="WP_067631208.1">
    <property type="nucleotide sequence ID" value="NZ_CP013213.1"/>
</dbReference>
<reference evidence="6 7" key="1">
    <citation type="submission" date="2015-10" db="EMBL/GenBank/DDBJ databases">
        <title>Erysipelothrix larvae sp. LV19 isolated from the larval gut of the rhinoceros beetle, Trypoxylus dichotomus.</title>
        <authorList>
            <person name="Lim S."/>
            <person name="Kim B.-C."/>
        </authorList>
    </citation>
    <scope>NUCLEOTIDE SEQUENCE [LARGE SCALE GENOMIC DNA]</scope>
    <source>
        <strain evidence="6 7">LV19</strain>
    </source>
</reference>
<dbReference type="SMART" id="SM00318">
    <property type="entry name" value="SNc"/>
    <property type="match status" value="1"/>
</dbReference>
<dbReference type="AlphaFoldDB" id="A0A0X8GYW1"/>
<evidence type="ECO:0000313" key="7">
    <source>
        <dbReference type="Proteomes" id="UP000063781"/>
    </source>
</evidence>
<dbReference type="GO" id="GO:0004519">
    <property type="term" value="F:endonuclease activity"/>
    <property type="evidence" value="ECO:0007669"/>
    <property type="project" value="UniProtKB-KW"/>
</dbReference>
<dbReference type="SUPFAM" id="SSF50199">
    <property type="entry name" value="Staphylococcal nuclease"/>
    <property type="match status" value="1"/>
</dbReference>
<dbReference type="STRING" id="1514105.AOC36_02810"/>
<accession>A0A0X8GYW1</accession>
<keyword evidence="1" id="KW-0540">Nuclease</keyword>
<feature type="transmembrane region" description="Helical" evidence="4">
    <location>
        <begin position="20"/>
        <end position="37"/>
    </location>
</feature>
<dbReference type="PANTHER" id="PTHR12302:SF3">
    <property type="entry name" value="SERINE_THREONINE-PROTEIN KINASE 31"/>
    <property type="match status" value="1"/>
</dbReference>
<evidence type="ECO:0000256" key="3">
    <source>
        <dbReference type="ARBA" id="ARBA00022801"/>
    </source>
</evidence>
<dbReference type="PROSITE" id="PS50830">
    <property type="entry name" value="TNASE_3"/>
    <property type="match status" value="1"/>
</dbReference>
<sequence>MKQKQIKLTKRKINKIKKTITSILALIATVYVLYQQLNPQETAQPAQHQTSTVRCVDGDTFWYGDEKIRLLAIDTPESTNQIEVFGKEASERTCDLLNGGSNLEFYYDEGNEIDKYDRHLYWVYIDGVFLQELLVSEGLAEVKYVDKSTVDQSRLKQLENAQTHAKEKAQGIWSLDS</sequence>
<evidence type="ECO:0000259" key="5">
    <source>
        <dbReference type="PROSITE" id="PS50830"/>
    </source>
</evidence>